<dbReference type="SMART" id="SM00338">
    <property type="entry name" value="BRLZ"/>
    <property type="match status" value="1"/>
</dbReference>
<reference evidence="6" key="1">
    <citation type="journal article" date="2016" name="Nat. Genet.">
        <title>A high-quality carrot genome assembly provides new insights into carotenoid accumulation and asterid genome evolution.</title>
        <authorList>
            <person name="Iorizzo M."/>
            <person name="Ellison S."/>
            <person name="Senalik D."/>
            <person name="Zeng P."/>
            <person name="Satapoomin P."/>
            <person name="Huang J."/>
            <person name="Bowman M."/>
            <person name="Iovene M."/>
            <person name="Sanseverino W."/>
            <person name="Cavagnaro P."/>
            <person name="Yildiz M."/>
            <person name="Macko-Podgorni A."/>
            <person name="Moranska E."/>
            <person name="Grzebelus E."/>
            <person name="Grzebelus D."/>
            <person name="Ashrafi H."/>
            <person name="Zheng Z."/>
            <person name="Cheng S."/>
            <person name="Spooner D."/>
            <person name="Van Deynze A."/>
            <person name="Simon P."/>
        </authorList>
    </citation>
    <scope>NUCLEOTIDE SEQUENCE</scope>
    <source>
        <tissue evidence="6">Leaf</tissue>
    </source>
</reference>
<dbReference type="EMBL" id="CP093348">
    <property type="protein sequence ID" value="WOH03693.1"/>
    <property type="molecule type" value="Genomic_DNA"/>
</dbReference>
<feature type="domain" description="BZIP" evidence="5">
    <location>
        <begin position="70"/>
        <end position="118"/>
    </location>
</feature>
<sequence>MEDLWGNIISPPCLHNPNPRTKSPSFHDFFNSKHPYLDDPTLLLPPHRHPSNTQMPSLSKKRASSPDSAGERRRKRLIKNRESADRSRARRMAYTNELEQEIEDLKRENASLRAQLKEGKPRPHQEKAGGISSTAAATNQKLHSTKGNSLCRTLTAPF</sequence>
<dbReference type="AlphaFoldDB" id="A0AAF0X924"/>
<keyword evidence="2" id="KW-0238">DNA-binding</keyword>
<dbReference type="PROSITE" id="PS50217">
    <property type="entry name" value="BZIP"/>
    <property type="match status" value="1"/>
</dbReference>
<reference evidence="6" key="2">
    <citation type="submission" date="2022-03" db="EMBL/GenBank/DDBJ databases">
        <title>Draft title - Genomic analysis of global carrot germplasm unveils the trajectory of domestication and the origin of high carotenoid orange carrot.</title>
        <authorList>
            <person name="Iorizzo M."/>
            <person name="Ellison S."/>
            <person name="Senalik D."/>
            <person name="Macko-Podgorni A."/>
            <person name="Grzebelus D."/>
            <person name="Bostan H."/>
            <person name="Rolling W."/>
            <person name="Curaba J."/>
            <person name="Simon P."/>
        </authorList>
    </citation>
    <scope>NUCLEOTIDE SEQUENCE</scope>
    <source>
        <tissue evidence="6">Leaf</tissue>
    </source>
</reference>
<evidence type="ECO:0000256" key="4">
    <source>
        <dbReference type="SAM" id="MobiDB-lite"/>
    </source>
</evidence>
<feature type="compositionally biased region" description="Polar residues" evidence="4">
    <location>
        <begin position="131"/>
        <end position="144"/>
    </location>
</feature>
<dbReference type="GO" id="GO:0003677">
    <property type="term" value="F:DNA binding"/>
    <property type="evidence" value="ECO:0007669"/>
    <property type="project" value="UniProtKB-KW"/>
</dbReference>
<dbReference type="GO" id="GO:0045893">
    <property type="term" value="P:positive regulation of DNA-templated transcription"/>
    <property type="evidence" value="ECO:0007669"/>
    <property type="project" value="InterPro"/>
</dbReference>
<dbReference type="Proteomes" id="UP000077755">
    <property type="component" value="Chromosome 6"/>
</dbReference>
<dbReference type="InterPro" id="IPR046347">
    <property type="entry name" value="bZIP_sf"/>
</dbReference>
<dbReference type="PROSITE" id="PS00036">
    <property type="entry name" value="BZIP_BASIC"/>
    <property type="match status" value="1"/>
</dbReference>
<feature type="compositionally biased region" description="Basic and acidic residues" evidence="4">
    <location>
        <begin position="113"/>
        <end position="127"/>
    </location>
</feature>
<proteinExistence type="predicted"/>
<feature type="region of interest" description="Disordered" evidence="4">
    <location>
        <begin position="1"/>
        <end position="92"/>
    </location>
</feature>
<keyword evidence="3" id="KW-0539">Nucleus</keyword>
<dbReference type="KEGG" id="dcr:108226461"/>
<dbReference type="InterPro" id="IPR004827">
    <property type="entry name" value="bZIP"/>
</dbReference>
<feature type="region of interest" description="Disordered" evidence="4">
    <location>
        <begin position="113"/>
        <end position="144"/>
    </location>
</feature>
<dbReference type="GO" id="GO:0005634">
    <property type="term" value="C:nucleus"/>
    <property type="evidence" value="ECO:0007669"/>
    <property type="project" value="UniProtKB-SubCell"/>
</dbReference>
<evidence type="ECO:0000313" key="6">
    <source>
        <dbReference type="EMBL" id="WOH03693.1"/>
    </source>
</evidence>
<comment type="subcellular location">
    <subcellularLocation>
        <location evidence="1">Nucleus</location>
    </subcellularLocation>
</comment>
<accession>A0AAF0X924</accession>
<dbReference type="Pfam" id="PF00170">
    <property type="entry name" value="bZIP_1"/>
    <property type="match status" value="1"/>
</dbReference>
<evidence type="ECO:0000256" key="3">
    <source>
        <dbReference type="ARBA" id="ARBA00023242"/>
    </source>
</evidence>
<dbReference type="PANTHER" id="PTHR22952:SF433">
    <property type="entry name" value="PROTEIN FD"/>
    <property type="match status" value="1"/>
</dbReference>
<dbReference type="InterPro" id="IPR043452">
    <property type="entry name" value="BZIP46-like"/>
</dbReference>
<name>A0AAF0X924_DAUCS</name>
<organism evidence="6 7">
    <name type="scientific">Daucus carota subsp. sativus</name>
    <name type="common">Carrot</name>
    <dbReference type="NCBI Taxonomy" id="79200"/>
    <lineage>
        <taxon>Eukaryota</taxon>
        <taxon>Viridiplantae</taxon>
        <taxon>Streptophyta</taxon>
        <taxon>Embryophyta</taxon>
        <taxon>Tracheophyta</taxon>
        <taxon>Spermatophyta</taxon>
        <taxon>Magnoliopsida</taxon>
        <taxon>eudicotyledons</taxon>
        <taxon>Gunneridae</taxon>
        <taxon>Pentapetalae</taxon>
        <taxon>asterids</taxon>
        <taxon>campanulids</taxon>
        <taxon>Apiales</taxon>
        <taxon>Apiaceae</taxon>
        <taxon>Apioideae</taxon>
        <taxon>Scandiceae</taxon>
        <taxon>Daucinae</taxon>
        <taxon>Daucus</taxon>
        <taxon>Daucus sect. Daucus</taxon>
    </lineage>
</organism>
<dbReference type="GO" id="GO:0003700">
    <property type="term" value="F:DNA-binding transcription factor activity"/>
    <property type="evidence" value="ECO:0007669"/>
    <property type="project" value="InterPro"/>
</dbReference>
<evidence type="ECO:0000313" key="7">
    <source>
        <dbReference type="Proteomes" id="UP000077755"/>
    </source>
</evidence>
<protein>
    <recommendedName>
        <fullName evidence="5">BZIP domain-containing protein</fullName>
    </recommendedName>
</protein>
<dbReference type="PANTHER" id="PTHR22952">
    <property type="entry name" value="CAMP-RESPONSE ELEMENT BINDING PROTEIN-RELATED"/>
    <property type="match status" value="1"/>
</dbReference>
<dbReference type="Gene3D" id="1.20.5.170">
    <property type="match status" value="1"/>
</dbReference>
<dbReference type="CDD" id="cd14707">
    <property type="entry name" value="bZIP_plant_BZIP46"/>
    <property type="match status" value="1"/>
</dbReference>
<evidence type="ECO:0000256" key="2">
    <source>
        <dbReference type="ARBA" id="ARBA00023125"/>
    </source>
</evidence>
<keyword evidence="7" id="KW-1185">Reference proteome</keyword>
<evidence type="ECO:0000259" key="5">
    <source>
        <dbReference type="PROSITE" id="PS50217"/>
    </source>
</evidence>
<dbReference type="SUPFAM" id="SSF57959">
    <property type="entry name" value="Leucine zipper domain"/>
    <property type="match status" value="1"/>
</dbReference>
<evidence type="ECO:0000256" key="1">
    <source>
        <dbReference type="ARBA" id="ARBA00004123"/>
    </source>
</evidence>
<gene>
    <name evidence="6" type="ORF">DCAR_0623092</name>
</gene>